<dbReference type="AlphaFoldDB" id="A0A9J5WUC8"/>
<keyword evidence="1" id="KW-0472">Membrane</keyword>
<dbReference type="EMBL" id="JACXVP010000010">
    <property type="protein sequence ID" value="KAG5578911.1"/>
    <property type="molecule type" value="Genomic_DNA"/>
</dbReference>
<name>A0A9J5WUC8_SOLCO</name>
<dbReference type="Proteomes" id="UP000824120">
    <property type="component" value="Chromosome 10"/>
</dbReference>
<accession>A0A9J5WUC8</accession>
<gene>
    <name evidence="2" type="ORF">H5410_049538</name>
</gene>
<organism evidence="2 3">
    <name type="scientific">Solanum commersonii</name>
    <name type="common">Commerson's wild potato</name>
    <name type="synonym">Commerson's nightshade</name>
    <dbReference type="NCBI Taxonomy" id="4109"/>
    <lineage>
        <taxon>Eukaryota</taxon>
        <taxon>Viridiplantae</taxon>
        <taxon>Streptophyta</taxon>
        <taxon>Embryophyta</taxon>
        <taxon>Tracheophyta</taxon>
        <taxon>Spermatophyta</taxon>
        <taxon>Magnoliopsida</taxon>
        <taxon>eudicotyledons</taxon>
        <taxon>Gunneridae</taxon>
        <taxon>Pentapetalae</taxon>
        <taxon>asterids</taxon>
        <taxon>lamiids</taxon>
        <taxon>Solanales</taxon>
        <taxon>Solanaceae</taxon>
        <taxon>Solanoideae</taxon>
        <taxon>Solaneae</taxon>
        <taxon>Solanum</taxon>
    </lineage>
</organism>
<evidence type="ECO:0000313" key="2">
    <source>
        <dbReference type="EMBL" id="KAG5578911.1"/>
    </source>
</evidence>
<comment type="caution">
    <text evidence="2">The sequence shown here is derived from an EMBL/GenBank/DDBJ whole genome shotgun (WGS) entry which is preliminary data.</text>
</comment>
<reference evidence="2 3" key="1">
    <citation type="submission" date="2020-09" db="EMBL/GenBank/DDBJ databases">
        <title>De no assembly of potato wild relative species, Solanum commersonii.</title>
        <authorList>
            <person name="Cho K."/>
        </authorList>
    </citation>
    <scope>NUCLEOTIDE SEQUENCE [LARGE SCALE GENOMIC DNA]</scope>
    <source>
        <strain evidence="2">LZ3.2</strain>
        <tissue evidence="2">Leaf</tissue>
    </source>
</reference>
<keyword evidence="3" id="KW-1185">Reference proteome</keyword>
<feature type="transmembrane region" description="Helical" evidence="1">
    <location>
        <begin position="12"/>
        <end position="30"/>
    </location>
</feature>
<protein>
    <submittedName>
        <fullName evidence="2">Uncharacterized protein</fullName>
    </submittedName>
</protein>
<feature type="transmembrane region" description="Helical" evidence="1">
    <location>
        <begin position="46"/>
        <end position="64"/>
    </location>
</feature>
<evidence type="ECO:0000313" key="3">
    <source>
        <dbReference type="Proteomes" id="UP000824120"/>
    </source>
</evidence>
<sequence>MKLTFQNDHSIEYLLMYGGKFGVLVFFVVWEPPAEQKIFWPPAEQRVVWVIFISCWWGAGFFEIDFSD</sequence>
<keyword evidence="1" id="KW-0812">Transmembrane</keyword>
<evidence type="ECO:0000256" key="1">
    <source>
        <dbReference type="SAM" id="Phobius"/>
    </source>
</evidence>
<proteinExistence type="predicted"/>
<keyword evidence="1" id="KW-1133">Transmembrane helix</keyword>